<keyword evidence="1" id="KW-0732">Signal</keyword>
<dbReference type="AlphaFoldDB" id="A0A427U142"/>
<accession>A0A427U142</accession>
<evidence type="ECO:0000313" key="2">
    <source>
        <dbReference type="EMBL" id="RSD30372.1"/>
    </source>
</evidence>
<dbReference type="PROSITE" id="PS51257">
    <property type="entry name" value="PROKAR_LIPOPROTEIN"/>
    <property type="match status" value="1"/>
</dbReference>
<dbReference type="RefSeq" id="WP_125322407.1">
    <property type="nucleotide sequence ID" value="NZ_AP024889.1"/>
</dbReference>
<evidence type="ECO:0000256" key="1">
    <source>
        <dbReference type="SAM" id="SignalP"/>
    </source>
</evidence>
<proteinExistence type="predicted"/>
<name>A0A427U142_9VIBR</name>
<evidence type="ECO:0008006" key="4">
    <source>
        <dbReference type="Google" id="ProtNLM"/>
    </source>
</evidence>
<dbReference type="OrthoDB" id="5348860at2"/>
<evidence type="ECO:0000313" key="3">
    <source>
        <dbReference type="Proteomes" id="UP000269041"/>
    </source>
</evidence>
<keyword evidence="3" id="KW-1185">Reference proteome</keyword>
<organism evidence="2 3">
    <name type="scientific">Vibrio pectenicida</name>
    <dbReference type="NCBI Taxonomy" id="62763"/>
    <lineage>
        <taxon>Bacteria</taxon>
        <taxon>Pseudomonadati</taxon>
        <taxon>Pseudomonadota</taxon>
        <taxon>Gammaproteobacteria</taxon>
        <taxon>Vibrionales</taxon>
        <taxon>Vibrionaceae</taxon>
        <taxon>Vibrio</taxon>
    </lineage>
</organism>
<gene>
    <name evidence="2" type="ORF">EJA03_14260</name>
</gene>
<sequence length="505" mass="56246">MKALRNPVVLTIALLLQACSSFQSSHPSAPLASLSNPSSIQPQSFVIRGEVVLGKEVRSITPCGSQQQYWLDMPEDRFQQGMTLVRSPYAPLYGEVIGHLETTGNKGFAANYGARFVVEKINLLTAENPKRCNQPTQPTRAFGNEPFWSIEFQKNTLKFSGINTQPENLDLLSSKLQDDRRRYTLSNGELELNQQSCTDNMSDSLYGWTSTLKHHDKNLHGCATLSNQDTSLNWASTYQAESNTGAPFSVTLRLSPDHTANTIYSYQNGTEDTVEKGFWQQINNQQVQVVSTHLQGQSLRSERIYTKDGVNQLSATQEKVGNIIYDITNGGLKLYKVVATNPTKQISPDINKIRSSAEFNPMVDEALRTYFANTNQDSSGTRYRWLTYDLNADGQKELLAQLDWCGSGGCTLLIFSNINQKWQFNSRITLVQTPLNLGVKSHHDWRDFVMFVSGGGATPNQHTLKFDGSHYPLNPSNAPVASYDEISPIQLFSDGLTPHQGGITL</sequence>
<feature type="signal peptide" evidence="1">
    <location>
        <begin position="1"/>
        <end position="25"/>
    </location>
</feature>
<comment type="caution">
    <text evidence="2">The sequence shown here is derived from an EMBL/GenBank/DDBJ whole genome shotgun (WGS) entry which is preliminary data.</text>
</comment>
<protein>
    <recommendedName>
        <fullName evidence="4">Lipoprotein</fullName>
    </recommendedName>
</protein>
<reference evidence="2 3" key="1">
    <citation type="submission" date="2018-12" db="EMBL/GenBank/DDBJ databases">
        <title>Genomic taxonomy of the Vibrionaceae family.</title>
        <authorList>
            <person name="Gomez-Gil B."/>
            <person name="Enciso-Ibarra K."/>
        </authorList>
    </citation>
    <scope>NUCLEOTIDE SEQUENCE [LARGE SCALE GENOMIC DNA]</scope>
    <source>
        <strain evidence="2 3">CAIM 594</strain>
    </source>
</reference>
<dbReference type="EMBL" id="RSFA01000070">
    <property type="protein sequence ID" value="RSD30372.1"/>
    <property type="molecule type" value="Genomic_DNA"/>
</dbReference>
<feature type="chain" id="PRO_5019132949" description="Lipoprotein" evidence="1">
    <location>
        <begin position="26"/>
        <end position="505"/>
    </location>
</feature>
<dbReference type="Proteomes" id="UP000269041">
    <property type="component" value="Unassembled WGS sequence"/>
</dbReference>